<organism evidence="2 3">
    <name type="scientific">Bacillus mycoides (strain KBAB4)</name>
    <name type="common">Bacillus weihenstephanensis</name>
    <dbReference type="NCBI Taxonomy" id="315730"/>
    <lineage>
        <taxon>Bacteria</taxon>
        <taxon>Bacillati</taxon>
        <taxon>Bacillota</taxon>
        <taxon>Bacilli</taxon>
        <taxon>Bacillales</taxon>
        <taxon>Bacillaceae</taxon>
        <taxon>Bacillus</taxon>
        <taxon>Bacillus cereus group</taxon>
    </lineage>
</organism>
<name>A9VVM8_BACMK</name>
<evidence type="ECO:0000313" key="3">
    <source>
        <dbReference type="Proteomes" id="UP000002154"/>
    </source>
</evidence>
<dbReference type="RefSeq" id="WP_012260080.1">
    <property type="nucleotide sequence ID" value="NC_010182.1"/>
</dbReference>
<reference evidence="2 3" key="1">
    <citation type="journal article" date="2008" name="Chem. Biol. Interact.">
        <title>Extending the Bacillus cereus group genomics to putative food-borne pathogens of different toxicity.</title>
        <authorList>
            <person name="Lapidus A."/>
            <person name="Goltsman E."/>
            <person name="Auger S."/>
            <person name="Galleron N."/>
            <person name="Segurens B."/>
            <person name="Dossat C."/>
            <person name="Land M.L."/>
            <person name="Broussolle V."/>
            <person name="Brillard J."/>
            <person name="Guinebretiere M.H."/>
            <person name="Sanchis V."/>
            <person name="Nguen-The C."/>
            <person name="Lereclus D."/>
            <person name="Richardson P."/>
            <person name="Wincker P."/>
            <person name="Weissenbach J."/>
            <person name="Ehrlich S.D."/>
            <person name="Sorokin A."/>
        </authorList>
    </citation>
    <scope>NUCLEOTIDE SEQUENCE [LARGE SCALE GENOMIC DNA]</scope>
    <source>
        <strain evidence="3">KBAB4</strain>
        <plasmid evidence="2 3">pBWB403</plasmid>
    </source>
</reference>
<keyword evidence="1" id="KW-0175">Coiled coil</keyword>
<dbReference type="KEGG" id="bwe:BcerKBAB4_5349"/>
<protein>
    <submittedName>
        <fullName evidence="2">Uncharacterized protein</fullName>
    </submittedName>
</protein>
<dbReference type="AlphaFoldDB" id="A9VVM8"/>
<sequence length="63" mass="7291">MGSITHAYEERIEKLVEDNNELTAKVDILTDLLQDCMSTMDNCHAYDTDSYHNANKYLYGEDE</sequence>
<dbReference type="HOGENOM" id="CLU_2876706_0_0_9"/>
<evidence type="ECO:0000313" key="2">
    <source>
        <dbReference type="EMBL" id="ABY46843.1"/>
    </source>
</evidence>
<keyword evidence="2" id="KW-0614">Plasmid</keyword>
<gene>
    <name evidence="2" type="ordered locus">BcerKBAB4_5349</name>
</gene>
<accession>A9VVM8</accession>
<dbReference type="Proteomes" id="UP000002154">
    <property type="component" value="Plasmid pBWB403"/>
</dbReference>
<proteinExistence type="predicted"/>
<feature type="coiled-coil region" evidence="1">
    <location>
        <begin position="5"/>
        <end position="32"/>
    </location>
</feature>
<geneLocation type="plasmid" evidence="2 3">
    <name>pBWB403</name>
</geneLocation>
<evidence type="ECO:0000256" key="1">
    <source>
        <dbReference type="SAM" id="Coils"/>
    </source>
</evidence>
<dbReference type="EMBL" id="CP000906">
    <property type="protein sequence ID" value="ABY46843.1"/>
    <property type="molecule type" value="Genomic_DNA"/>
</dbReference>